<dbReference type="Proteomes" id="UP000184310">
    <property type="component" value="Unassembled WGS sequence"/>
</dbReference>
<keyword evidence="6 8" id="KW-1133">Transmembrane helix</keyword>
<dbReference type="GO" id="GO:0005886">
    <property type="term" value="C:plasma membrane"/>
    <property type="evidence" value="ECO:0007669"/>
    <property type="project" value="UniProtKB-SubCell"/>
</dbReference>
<feature type="transmembrane region" description="Helical" evidence="8">
    <location>
        <begin position="165"/>
        <end position="187"/>
    </location>
</feature>
<dbReference type="PANTHER" id="PTHR21716">
    <property type="entry name" value="TRANSMEMBRANE PROTEIN"/>
    <property type="match status" value="1"/>
</dbReference>
<dbReference type="GO" id="GO:0055085">
    <property type="term" value="P:transmembrane transport"/>
    <property type="evidence" value="ECO:0007669"/>
    <property type="project" value="TreeGrafter"/>
</dbReference>
<feature type="transmembrane region" description="Helical" evidence="8">
    <location>
        <begin position="235"/>
        <end position="260"/>
    </location>
</feature>
<keyword evidence="3" id="KW-0813">Transport</keyword>
<evidence type="ECO:0000256" key="3">
    <source>
        <dbReference type="ARBA" id="ARBA00022448"/>
    </source>
</evidence>
<evidence type="ECO:0000256" key="6">
    <source>
        <dbReference type="ARBA" id="ARBA00022989"/>
    </source>
</evidence>
<protein>
    <submittedName>
        <fullName evidence="9">Predicted PurR-regulated permease PerM</fullName>
    </submittedName>
</protein>
<gene>
    <name evidence="9" type="ORF">SAMN02745163_04356</name>
</gene>
<evidence type="ECO:0000256" key="7">
    <source>
        <dbReference type="ARBA" id="ARBA00023136"/>
    </source>
</evidence>
<feature type="transmembrane region" description="Helical" evidence="8">
    <location>
        <begin position="319"/>
        <end position="344"/>
    </location>
</feature>
<keyword evidence="5 8" id="KW-0812">Transmembrane</keyword>
<reference evidence="9 10" key="1">
    <citation type="submission" date="2016-11" db="EMBL/GenBank/DDBJ databases">
        <authorList>
            <person name="Jaros S."/>
            <person name="Januszkiewicz K."/>
            <person name="Wedrychowicz H."/>
        </authorList>
    </citation>
    <scope>NUCLEOTIDE SEQUENCE [LARGE SCALE GENOMIC DNA]</scope>
    <source>
        <strain evidence="9 10">DSM 21758</strain>
    </source>
</reference>
<dbReference type="Pfam" id="PF01594">
    <property type="entry name" value="AI-2E_transport"/>
    <property type="match status" value="1"/>
</dbReference>
<dbReference type="AlphaFoldDB" id="A0A1M6UUU8"/>
<proteinExistence type="inferred from homology"/>
<feature type="transmembrane region" description="Helical" evidence="8">
    <location>
        <begin position="74"/>
        <end position="96"/>
    </location>
</feature>
<evidence type="ECO:0000256" key="8">
    <source>
        <dbReference type="SAM" id="Phobius"/>
    </source>
</evidence>
<evidence type="ECO:0000313" key="9">
    <source>
        <dbReference type="EMBL" id="SHK72964.1"/>
    </source>
</evidence>
<evidence type="ECO:0000256" key="2">
    <source>
        <dbReference type="ARBA" id="ARBA00009773"/>
    </source>
</evidence>
<dbReference type="EMBL" id="FQZB01000025">
    <property type="protein sequence ID" value="SHK72964.1"/>
    <property type="molecule type" value="Genomic_DNA"/>
</dbReference>
<feature type="transmembrane region" description="Helical" evidence="8">
    <location>
        <begin position="40"/>
        <end position="62"/>
    </location>
</feature>
<dbReference type="PANTHER" id="PTHR21716:SF53">
    <property type="entry name" value="PERMEASE PERM-RELATED"/>
    <property type="match status" value="1"/>
</dbReference>
<sequence length="369" mass="41049">MKKFNIKEFQYLDIVILVIVGYIFLKIIDNLPGILNCIGSVYNIASPFIFGLVIAYILNPLVKLIEKRLKLNRGLSILLSYILIIGILTLSSVYLFPKLYSSILDIINNIPYITKTVQQWFNDFLQQPKIQDLINSGFVNINPNIIIPKISSIAMSSLNAVASTALSFTNSFIKVILGFLIAIYILFDKEKICDFFLKIMYVIFKERNGNILLEVLSNLNKMIGTYIGIKAIDSLIIAVLAFIGLSIIGSQYALLLAVIVGLTNMIPYIGPFAGILVGFLINVFVSPVLGFVVAGYLLLLQQFDAWILDPKLIGNKVGLSPLLVLFAVTLGGGFYGIIGMLLAAPIMSVIKIYLTKFLDNYNFNFMNKK</sequence>
<keyword evidence="10" id="KW-1185">Reference proteome</keyword>
<organism evidence="9 10">
    <name type="scientific">Clostridium cavendishii DSM 21758</name>
    <dbReference type="NCBI Taxonomy" id="1121302"/>
    <lineage>
        <taxon>Bacteria</taxon>
        <taxon>Bacillati</taxon>
        <taxon>Bacillota</taxon>
        <taxon>Clostridia</taxon>
        <taxon>Eubacteriales</taxon>
        <taxon>Clostridiaceae</taxon>
        <taxon>Clostridium</taxon>
    </lineage>
</organism>
<dbReference type="RefSeq" id="WP_242958461.1">
    <property type="nucleotide sequence ID" value="NZ_FQZB01000025.1"/>
</dbReference>
<accession>A0A1M6UUU8</accession>
<keyword evidence="4" id="KW-1003">Cell membrane</keyword>
<comment type="similarity">
    <text evidence="2">Belongs to the autoinducer-2 exporter (AI-2E) (TC 2.A.86) family.</text>
</comment>
<evidence type="ECO:0000313" key="10">
    <source>
        <dbReference type="Proteomes" id="UP000184310"/>
    </source>
</evidence>
<keyword evidence="7 8" id="KW-0472">Membrane</keyword>
<feature type="transmembrane region" description="Helical" evidence="8">
    <location>
        <begin position="12"/>
        <end position="28"/>
    </location>
</feature>
<evidence type="ECO:0000256" key="1">
    <source>
        <dbReference type="ARBA" id="ARBA00004651"/>
    </source>
</evidence>
<feature type="transmembrane region" description="Helical" evidence="8">
    <location>
        <begin position="272"/>
        <end position="299"/>
    </location>
</feature>
<dbReference type="InterPro" id="IPR002549">
    <property type="entry name" value="AI-2E-like"/>
</dbReference>
<dbReference type="STRING" id="1121302.SAMN02745163_04356"/>
<name>A0A1M6UUU8_9CLOT</name>
<evidence type="ECO:0000256" key="4">
    <source>
        <dbReference type="ARBA" id="ARBA00022475"/>
    </source>
</evidence>
<comment type="subcellular location">
    <subcellularLocation>
        <location evidence="1">Cell membrane</location>
        <topology evidence="1">Multi-pass membrane protein</topology>
    </subcellularLocation>
</comment>
<evidence type="ECO:0000256" key="5">
    <source>
        <dbReference type="ARBA" id="ARBA00022692"/>
    </source>
</evidence>